<dbReference type="AlphaFoldDB" id="A0A9P7J206"/>
<comment type="caution">
    <text evidence="1">The sequence shown here is derived from an EMBL/GenBank/DDBJ whole genome shotgun (WGS) entry which is preliminary data.</text>
</comment>
<keyword evidence="2" id="KW-1185">Reference proteome</keyword>
<evidence type="ECO:0000313" key="2">
    <source>
        <dbReference type="Proteomes" id="UP000719766"/>
    </source>
</evidence>
<dbReference type="RefSeq" id="XP_041163910.1">
    <property type="nucleotide sequence ID" value="XM_041302192.1"/>
</dbReference>
<sequence length="263" mass="29452">MGSFSSPYWHQCAECCQLAGSYREPLYNIVVRVSSTTCQDCANVIPPPFPSPICSGGPPTACQCLGGQVRAAWCYGSLVLNAYYTAFSHGRSLLTIQTQPAPGIEEDSRQIGRCSWFGRGLAVSTDEISRLQNSISHLKHTQERTPGICRRPRHRTSNKKTRQHRKMSEYSCSNWHSLGVENRMPLALSMTFLLNRNLKVEMVGMPVVDLGLGIMDSSRWMHLSREIARVWGHQIRLGRMEKTVVCIFSPSSSFIIIAALYII</sequence>
<evidence type="ECO:0000313" key="1">
    <source>
        <dbReference type="EMBL" id="KAG1799687.1"/>
    </source>
</evidence>
<protein>
    <submittedName>
        <fullName evidence="1">Uncharacterized protein</fullName>
    </submittedName>
</protein>
<proteinExistence type="predicted"/>
<dbReference type="EMBL" id="JABBWE010000010">
    <property type="protein sequence ID" value="KAG1799687.1"/>
    <property type="molecule type" value="Genomic_DNA"/>
</dbReference>
<gene>
    <name evidence="1" type="ORF">HD556DRAFT_1344253</name>
</gene>
<dbReference type="GeneID" id="64595956"/>
<name>A0A9P7J206_9AGAM</name>
<reference evidence="1" key="1">
    <citation type="journal article" date="2020" name="New Phytol.">
        <title>Comparative genomics reveals dynamic genome evolution in host specialist ectomycorrhizal fungi.</title>
        <authorList>
            <person name="Lofgren L.A."/>
            <person name="Nguyen N.H."/>
            <person name="Vilgalys R."/>
            <person name="Ruytinx J."/>
            <person name="Liao H.L."/>
            <person name="Branco S."/>
            <person name="Kuo A."/>
            <person name="LaButti K."/>
            <person name="Lipzen A."/>
            <person name="Andreopoulos W."/>
            <person name="Pangilinan J."/>
            <person name="Riley R."/>
            <person name="Hundley H."/>
            <person name="Na H."/>
            <person name="Barry K."/>
            <person name="Grigoriev I.V."/>
            <person name="Stajich J.E."/>
            <person name="Kennedy P.G."/>
        </authorList>
    </citation>
    <scope>NUCLEOTIDE SEQUENCE</scope>
    <source>
        <strain evidence="1">S12</strain>
    </source>
</reference>
<dbReference type="Proteomes" id="UP000719766">
    <property type="component" value="Unassembled WGS sequence"/>
</dbReference>
<organism evidence="1 2">
    <name type="scientific">Suillus plorans</name>
    <dbReference type="NCBI Taxonomy" id="116603"/>
    <lineage>
        <taxon>Eukaryota</taxon>
        <taxon>Fungi</taxon>
        <taxon>Dikarya</taxon>
        <taxon>Basidiomycota</taxon>
        <taxon>Agaricomycotina</taxon>
        <taxon>Agaricomycetes</taxon>
        <taxon>Agaricomycetidae</taxon>
        <taxon>Boletales</taxon>
        <taxon>Suillineae</taxon>
        <taxon>Suillaceae</taxon>
        <taxon>Suillus</taxon>
    </lineage>
</organism>
<accession>A0A9P7J206</accession>